<feature type="non-terminal residue" evidence="9">
    <location>
        <position position="275"/>
    </location>
</feature>
<evidence type="ECO:0000256" key="8">
    <source>
        <dbReference type="SAM" id="Phobius"/>
    </source>
</evidence>
<feature type="transmembrane region" description="Helical" evidence="8">
    <location>
        <begin position="153"/>
        <end position="174"/>
    </location>
</feature>
<evidence type="ECO:0000256" key="1">
    <source>
        <dbReference type="ARBA" id="ARBA00004651"/>
    </source>
</evidence>
<feature type="transmembrane region" description="Helical" evidence="8">
    <location>
        <begin position="99"/>
        <end position="123"/>
    </location>
</feature>
<comment type="subcellular location">
    <subcellularLocation>
        <location evidence="1">Cell membrane</location>
        <topology evidence="1">Multi-pass membrane protein</topology>
    </subcellularLocation>
</comment>
<keyword evidence="2" id="KW-0813">Transport</keyword>
<sequence>MGCFVVYLFDTSAFVKRVRVPFDRLVPVVRYWQQIKVPHLLLVFFVLVVAGTALLSLPVASESSSSLSQRFFTAVSAVTTTGSSPLPIDGTWSFVGEGILAFLVLIGGFLYMAAASFLLWLLGQQFGFKDVEMKRLYIGPPSSKEIIQFFRTVLLFTFSFQILGAVLFFIGFLLDGFSVTTSLWWGPFHAITSFNNAGFALHSEGFSVFRDSPFLLSISGFLAFCGAIGPIPLSLLFLWRRNRKIPLDSKIIFFGMLVTVVIGMLLLSLTEWNNP</sequence>
<dbReference type="GO" id="GO:0030001">
    <property type="term" value="P:metal ion transport"/>
    <property type="evidence" value="ECO:0007669"/>
    <property type="project" value="UniProtKB-ARBA"/>
</dbReference>
<evidence type="ECO:0000256" key="3">
    <source>
        <dbReference type="ARBA" id="ARBA00022475"/>
    </source>
</evidence>
<evidence type="ECO:0000313" key="9">
    <source>
        <dbReference type="EMBL" id="SVB33659.1"/>
    </source>
</evidence>
<dbReference type="EMBL" id="UINC01037731">
    <property type="protein sequence ID" value="SVB33659.1"/>
    <property type="molecule type" value="Genomic_DNA"/>
</dbReference>
<keyword evidence="6" id="KW-0406">Ion transport</keyword>
<dbReference type="PANTHER" id="PTHR32024:SF1">
    <property type="entry name" value="KTR SYSTEM POTASSIUM UPTAKE PROTEIN B"/>
    <property type="match status" value="1"/>
</dbReference>
<dbReference type="Pfam" id="PF02386">
    <property type="entry name" value="TrkH"/>
    <property type="match status" value="1"/>
</dbReference>
<accession>A0A382D692</accession>
<dbReference type="InterPro" id="IPR003445">
    <property type="entry name" value="Cat_transpt"/>
</dbReference>
<evidence type="ECO:0000256" key="6">
    <source>
        <dbReference type="ARBA" id="ARBA00023065"/>
    </source>
</evidence>
<feature type="transmembrane region" description="Helical" evidence="8">
    <location>
        <begin position="40"/>
        <end position="60"/>
    </location>
</feature>
<dbReference type="GO" id="GO:0008324">
    <property type="term" value="F:monoatomic cation transmembrane transporter activity"/>
    <property type="evidence" value="ECO:0007669"/>
    <property type="project" value="InterPro"/>
</dbReference>
<protein>
    <submittedName>
        <fullName evidence="9">Uncharacterized protein</fullName>
    </submittedName>
</protein>
<evidence type="ECO:0000256" key="2">
    <source>
        <dbReference type="ARBA" id="ARBA00022448"/>
    </source>
</evidence>
<dbReference type="PANTHER" id="PTHR32024">
    <property type="entry name" value="TRK SYSTEM POTASSIUM UPTAKE PROTEIN TRKG-RELATED"/>
    <property type="match status" value="1"/>
</dbReference>
<organism evidence="9">
    <name type="scientific">marine metagenome</name>
    <dbReference type="NCBI Taxonomy" id="408172"/>
    <lineage>
        <taxon>unclassified sequences</taxon>
        <taxon>metagenomes</taxon>
        <taxon>ecological metagenomes</taxon>
    </lineage>
</organism>
<keyword evidence="3" id="KW-1003">Cell membrane</keyword>
<proteinExistence type="predicted"/>
<feature type="transmembrane region" description="Helical" evidence="8">
    <location>
        <begin position="251"/>
        <end position="269"/>
    </location>
</feature>
<dbReference type="GO" id="GO:0005886">
    <property type="term" value="C:plasma membrane"/>
    <property type="evidence" value="ECO:0007669"/>
    <property type="project" value="UniProtKB-SubCell"/>
</dbReference>
<keyword evidence="5 8" id="KW-1133">Transmembrane helix</keyword>
<evidence type="ECO:0000256" key="5">
    <source>
        <dbReference type="ARBA" id="ARBA00022989"/>
    </source>
</evidence>
<feature type="transmembrane region" description="Helical" evidence="8">
    <location>
        <begin position="214"/>
        <end position="239"/>
    </location>
</feature>
<keyword evidence="4 8" id="KW-0812">Transmembrane</keyword>
<evidence type="ECO:0000256" key="7">
    <source>
        <dbReference type="ARBA" id="ARBA00023136"/>
    </source>
</evidence>
<reference evidence="9" key="1">
    <citation type="submission" date="2018-05" db="EMBL/GenBank/DDBJ databases">
        <authorList>
            <person name="Lanie J.A."/>
            <person name="Ng W.-L."/>
            <person name="Kazmierczak K.M."/>
            <person name="Andrzejewski T.M."/>
            <person name="Davidsen T.M."/>
            <person name="Wayne K.J."/>
            <person name="Tettelin H."/>
            <person name="Glass J.I."/>
            <person name="Rusch D."/>
            <person name="Podicherti R."/>
            <person name="Tsui H.-C.T."/>
            <person name="Winkler M.E."/>
        </authorList>
    </citation>
    <scope>NUCLEOTIDE SEQUENCE</scope>
</reference>
<dbReference type="AlphaFoldDB" id="A0A382D692"/>
<name>A0A382D692_9ZZZZ</name>
<keyword evidence="7 8" id="KW-0472">Membrane</keyword>
<gene>
    <name evidence="9" type="ORF">METZ01_LOCUS186513</name>
</gene>
<evidence type="ECO:0000256" key="4">
    <source>
        <dbReference type="ARBA" id="ARBA00022692"/>
    </source>
</evidence>